<dbReference type="RefSeq" id="WP_264814855.1">
    <property type="nucleotide sequence ID" value="NZ_BAPV01000005.1"/>
</dbReference>
<reference evidence="4" key="1">
    <citation type="submission" date="2013-04" db="EMBL/GenBank/DDBJ databases">
        <title>The genome sequencing project of 58 acetic acid bacteria.</title>
        <authorList>
            <person name="Okamoto-Kainuma A."/>
            <person name="Ishikawa M."/>
            <person name="Umino S."/>
            <person name="Koizumi Y."/>
            <person name="Shiwa Y."/>
            <person name="Yoshikawa H."/>
            <person name="Matsutani M."/>
            <person name="Matsushita K."/>
        </authorList>
    </citation>
    <scope>NUCLEOTIDE SEQUENCE</scope>
    <source>
        <strain evidence="4">NRIC 0535</strain>
    </source>
</reference>
<feature type="domain" description="HTH tetR-type" evidence="3">
    <location>
        <begin position="1"/>
        <end position="59"/>
    </location>
</feature>
<dbReference type="Proteomes" id="UP001062776">
    <property type="component" value="Unassembled WGS sequence"/>
</dbReference>
<protein>
    <submittedName>
        <fullName evidence="4">Transcriptional regulator</fullName>
    </submittedName>
</protein>
<evidence type="ECO:0000256" key="1">
    <source>
        <dbReference type="ARBA" id="ARBA00023125"/>
    </source>
</evidence>
<dbReference type="Pfam" id="PF00440">
    <property type="entry name" value="TetR_N"/>
    <property type="match status" value="1"/>
</dbReference>
<organism evidence="4 5">
    <name type="scientific">Asaia krungthepensis NRIC 0535</name>
    <dbReference type="NCBI Taxonomy" id="1307925"/>
    <lineage>
        <taxon>Bacteria</taxon>
        <taxon>Pseudomonadati</taxon>
        <taxon>Pseudomonadota</taxon>
        <taxon>Alphaproteobacteria</taxon>
        <taxon>Acetobacterales</taxon>
        <taxon>Acetobacteraceae</taxon>
        <taxon>Asaia</taxon>
    </lineage>
</organism>
<feature type="DNA-binding region" description="H-T-H motif" evidence="2">
    <location>
        <begin position="22"/>
        <end position="41"/>
    </location>
</feature>
<evidence type="ECO:0000256" key="2">
    <source>
        <dbReference type="PROSITE-ProRule" id="PRU00335"/>
    </source>
</evidence>
<comment type="caution">
    <text evidence="4">The sequence shown here is derived from an EMBL/GenBank/DDBJ whole genome shotgun (WGS) entry which is preliminary data.</text>
</comment>
<dbReference type="PANTHER" id="PTHR30055">
    <property type="entry name" value="HTH-TYPE TRANSCRIPTIONAL REGULATOR RUTR"/>
    <property type="match status" value="1"/>
</dbReference>
<dbReference type="Gene3D" id="1.10.357.10">
    <property type="entry name" value="Tetracycline Repressor, domain 2"/>
    <property type="match status" value="1"/>
</dbReference>
<dbReference type="EMBL" id="BAPV01000005">
    <property type="protein sequence ID" value="GBQ86527.1"/>
    <property type="molecule type" value="Genomic_DNA"/>
</dbReference>
<accession>A0ABQ0Q128</accession>
<gene>
    <name evidence="4" type="ORF">AA0535_1044</name>
</gene>
<dbReference type="InterPro" id="IPR001647">
    <property type="entry name" value="HTH_TetR"/>
</dbReference>
<dbReference type="SUPFAM" id="SSF46689">
    <property type="entry name" value="Homeodomain-like"/>
    <property type="match status" value="1"/>
</dbReference>
<name>A0ABQ0Q128_9PROT</name>
<evidence type="ECO:0000313" key="5">
    <source>
        <dbReference type="Proteomes" id="UP001062776"/>
    </source>
</evidence>
<dbReference type="InterPro" id="IPR050109">
    <property type="entry name" value="HTH-type_TetR-like_transc_reg"/>
</dbReference>
<sequence>MRALLLETTIELLYEKGYTRLTTLDVARHANVSRGALTHHFAHKEDLVVEAISWQLRNVSDELEDFVTTLEEGPLDTDRIVDRLWSMLSDRLFHITMEYLPEARHNLPFRERLTPVVAIFHAALDRIWLHLSERSNLSPERARTILNTTMCLMRGMIAQQILREDKDYYADLLDYWREGLRREIAQARTLTPVGRAGPA</sequence>
<dbReference type="PROSITE" id="PS50977">
    <property type="entry name" value="HTH_TETR_2"/>
    <property type="match status" value="1"/>
</dbReference>
<proteinExistence type="predicted"/>
<dbReference type="PRINTS" id="PR00455">
    <property type="entry name" value="HTHTETR"/>
</dbReference>
<evidence type="ECO:0000313" key="4">
    <source>
        <dbReference type="EMBL" id="GBQ86527.1"/>
    </source>
</evidence>
<evidence type="ECO:0000259" key="3">
    <source>
        <dbReference type="PROSITE" id="PS50977"/>
    </source>
</evidence>
<keyword evidence="5" id="KW-1185">Reference proteome</keyword>
<dbReference type="PANTHER" id="PTHR30055:SF226">
    <property type="entry name" value="HTH-TYPE TRANSCRIPTIONAL REGULATOR PKSA"/>
    <property type="match status" value="1"/>
</dbReference>
<dbReference type="InterPro" id="IPR009057">
    <property type="entry name" value="Homeodomain-like_sf"/>
</dbReference>
<keyword evidence="1 2" id="KW-0238">DNA-binding</keyword>